<proteinExistence type="predicted"/>
<feature type="transmembrane region" description="Helical" evidence="2">
    <location>
        <begin position="834"/>
        <end position="855"/>
    </location>
</feature>
<feature type="transmembrane region" description="Helical" evidence="2">
    <location>
        <begin position="701"/>
        <end position="723"/>
    </location>
</feature>
<feature type="transmembrane region" description="Helical" evidence="2">
    <location>
        <begin position="795"/>
        <end position="822"/>
    </location>
</feature>
<reference evidence="4" key="1">
    <citation type="submission" date="2017-08" db="EMBL/GenBank/DDBJ databases">
        <title>A dynamic microbial community with high functional redundancy inhabits the cold, oxic subseafloor aquifer.</title>
        <authorList>
            <person name="Tully B.J."/>
            <person name="Wheat C.G."/>
            <person name="Glazer B.T."/>
            <person name="Huber J.A."/>
        </authorList>
    </citation>
    <scope>NUCLEOTIDE SEQUENCE [LARGE SCALE GENOMIC DNA]</scope>
</reference>
<evidence type="ECO:0008006" key="5">
    <source>
        <dbReference type="Google" id="ProtNLM"/>
    </source>
</evidence>
<feature type="compositionally biased region" description="Basic and acidic residues" evidence="1">
    <location>
        <begin position="1051"/>
        <end position="1061"/>
    </location>
</feature>
<accession>A0A2A4X6I4</accession>
<evidence type="ECO:0000313" key="4">
    <source>
        <dbReference type="Proteomes" id="UP000218775"/>
    </source>
</evidence>
<keyword evidence="2" id="KW-0812">Transmembrane</keyword>
<keyword evidence="2" id="KW-1133">Transmembrane helix</keyword>
<feature type="transmembrane region" description="Helical" evidence="2">
    <location>
        <begin position="729"/>
        <end position="747"/>
    </location>
</feature>
<dbReference type="EMBL" id="NVUK01000007">
    <property type="protein sequence ID" value="PCI78248.1"/>
    <property type="molecule type" value="Genomic_DNA"/>
</dbReference>
<keyword evidence="2" id="KW-0472">Membrane</keyword>
<name>A0A2A4X6I4_UNCAE</name>
<comment type="caution">
    <text evidence="3">The sequence shown here is derived from an EMBL/GenBank/DDBJ whole genome shotgun (WGS) entry which is preliminary data.</text>
</comment>
<dbReference type="Proteomes" id="UP000218775">
    <property type="component" value="Unassembled WGS sequence"/>
</dbReference>
<gene>
    <name evidence="3" type="ORF">COB21_01055</name>
</gene>
<protein>
    <recommendedName>
        <fullName evidence="5">TIR domain-containing protein</fullName>
    </recommendedName>
</protein>
<evidence type="ECO:0000256" key="2">
    <source>
        <dbReference type="SAM" id="Phobius"/>
    </source>
</evidence>
<sequence length="1061" mass="119753">MSTRAIASGGVHPYYFGVTWPDRDREYVVFLVYRTSMKDYVGQLLVKHLAANRLERSVVNIKAEIVQQAGGSWISHAIKSAYHTQQLLSRAHPVMSLSQGEQTFPRSARRALFEASIVEHLRNRPCPGSDNEIPTCFICFNVDEGDVGDFLREKLVVDLKLAGFNVHFCFDGLNYSDDLYRFMDQAYSSDKVVVVCTPALQDKVNARVKGVSYEVDKIVGARIDRDGPDTRDVFPLYYSGSREESAPKPWFLTCFAAKLLTDRDDGWEDNYFETAFKFIAALKGMSRSDAGAIIELWRQDLQHLPTRLSDDHVLKPGEKLAPLLSEEHMNNVIAWYETTTFKTFEAVHLERTFNSLVKENVNNPGLIEKASELRLAMRAFLQESVENLSYNERLLHELWTCKHRLEESLELVSKNSELVAVLTEVYYFTLEGIWLLCWIDPGAEQPKHGEEQKAVERLADRLLKQLPKQAKNSIETEFYLNCCKQAARCFEIEDDCWEMYQTQVQDKRDVTQIANFLKQSHADIGIEAWYTKVCLLLHLPDKSSIFKEEVHHPFSIIGIAIECMQILNSNQAAPLLKDKALECLGKLVLTGYEEWKMWLEHLSTSPSRFVWNRFEGIDNYRKSREFVRKCLFEIVGQEGQNVYARRSCILLHDIIREKLTVSEDFSREDFVAVKETFRQVMEPSCYRALVSFLEEKFNNSLVVAISWSSMTSGVIGLIGVAGLTLLSETFGLMGLFGLTGLFWLFGVKGITHFHKLVGMGEFNERSKVPAKIILLQMGLSGLVGLGGAIGPLSQIMGLVGLSGVSGLIGLFGLTGLQLVIGLNGLSRLIGETGLIGLTGLMGLSGLIGLSSLTGVKIDPRNYQYFAGLMFFYNSLFWMSLITNVLKAMPFLVQARHAMRSVEERIIRDKGCKSLIPLVGAVALYNVYLALQKSHDLNKEMFAKCCEPGAPFDSSCNPDYFSFSSNLDAICPSELPISSFDPSRLSSVVEHCRHVLEHCRLELKMDMDLVEEALNAIEKKKQTPSLRGAKIQIQTEAEAYNAKKKRKSQKVNFKEVPRLKGP</sequence>
<evidence type="ECO:0000313" key="3">
    <source>
        <dbReference type="EMBL" id="PCI78248.1"/>
    </source>
</evidence>
<feature type="region of interest" description="Disordered" evidence="1">
    <location>
        <begin position="1040"/>
        <end position="1061"/>
    </location>
</feature>
<evidence type="ECO:0000256" key="1">
    <source>
        <dbReference type="SAM" id="MobiDB-lite"/>
    </source>
</evidence>
<feature type="transmembrane region" description="Helical" evidence="2">
    <location>
        <begin position="768"/>
        <end position="789"/>
    </location>
</feature>
<dbReference type="AlphaFoldDB" id="A0A2A4X6I4"/>
<organism evidence="3 4">
    <name type="scientific">Aerophobetes bacterium</name>
    <dbReference type="NCBI Taxonomy" id="2030807"/>
    <lineage>
        <taxon>Bacteria</taxon>
        <taxon>Candidatus Aerophobota</taxon>
    </lineage>
</organism>